<dbReference type="SUPFAM" id="SSF52954">
    <property type="entry name" value="Class II aaRS ABD-related"/>
    <property type="match status" value="1"/>
</dbReference>
<dbReference type="PANTHER" id="PTHR12661">
    <property type="entry name" value="PETER PAN-RELATED"/>
    <property type="match status" value="1"/>
</dbReference>
<sequence length="389" mass="42600">MPRRGGRRKKSRTQAQPDRPAAPTKDEPKKQQVQPKRKKGHAPPPQAADPDEKRVPRTMIVRRGATDKRVQELVRELRRVMAPHTAERLKERPGNSLKDFVHAAQPLGVSHLLVLGQQKDQVNLRVARLPGGPTLSFKIRSFSLVREVRAQQKRPFESMAAYATAPLVVLDSFGSKEKHVALQRVTFEALFAPIDVSTVKVADMRRVVLFHRDGDGVEMRHYAVQASAANVSKPVKRVVEVKNIPDLSKLKDISEYVTRIDPGSDSEGEDAVAPMAGKFGGRGNVAKRESKIKLVELGPRLRLRLYKVERGVCAGDVLYHAFREDPGEASGDDDDGASGGGESDAGGSDADESDDGGEASGDDLFADDDSDAPPPKKQRRKGAKPPFGR</sequence>
<dbReference type="Proteomes" id="UP000789595">
    <property type="component" value="Unassembled WGS sequence"/>
</dbReference>
<dbReference type="InterPro" id="IPR045112">
    <property type="entry name" value="PPAN-like"/>
</dbReference>
<dbReference type="EMBL" id="CAKKNE010000004">
    <property type="protein sequence ID" value="CAH0375062.1"/>
    <property type="molecule type" value="Genomic_DNA"/>
</dbReference>
<dbReference type="InterPro" id="IPR007109">
    <property type="entry name" value="Brix"/>
</dbReference>
<dbReference type="OrthoDB" id="10261452at2759"/>
<evidence type="ECO:0000259" key="2">
    <source>
        <dbReference type="PROSITE" id="PS50833"/>
    </source>
</evidence>
<feature type="domain" description="Brix" evidence="2">
    <location>
        <begin position="56"/>
        <end position="314"/>
    </location>
</feature>
<evidence type="ECO:0000313" key="5">
    <source>
        <dbReference type="Proteomes" id="UP000789595"/>
    </source>
</evidence>
<protein>
    <recommendedName>
        <fullName evidence="2">Brix domain-containing protein</fullName>
    </recommendedName>
</protein>
<dbReference type="GO" id="GO:0030687">
    <property type="term" value="C:preribosome, large subunit precursor"/>
    <property type="evidence" value="ECO:0007669"/>
    <property type="project" value="TreeGrafter"/>
</dbReference>
<dbReference type="SMART" id="SM00879">
    <property type="entry name" value="Brix"/>
    <property type="match status" value="1"/>
</dbReference>
<name>A0A7S4EBT0_9STRA</name>
<proteinExistence type="predicted"/>
<gene>
    <name evidence="3" type="ORF">PCAL00307_LOCUS17980</name>
    <name evidence="4" type="ORF">PECAL_4P23820</name>
</gene>
<dbReference type="Gene3D" id="3.40.50.10480">
    <property type="entry name" value="Probable brix-domain ribosomal biogenesis protein"/>
    <property type="match status" value="1"/>
</dbReference>
<reference evidence="3" key="1">
    <citation type="submission" date="2021-01" db="EMBL/GenBank/DDBJ databases">
        <authorList>
            <person name="Corre E."/>
            <person name="Pelletier E."/>
            <person name="Niang G."/>
            <person name="Scheremetjew M."/>
            <person name="Finn R."/>
            <person name="Kale V."/>
            <person name="Holt S."/>
            <person name="Cochrane G."/>
            <person name="Meng A."/>
            <person name="Brown T."/>
            <person name="Cohen L."/>
        </authorList>
    </citation>
    <scope>NUCLEOTIDE SEQUENCE</scope>
    <source>
        <strain evidence="3">CCMP1756</strain>
    </source>
</reference>
<dbReference type="GO" id="GO:0019843">
    <property type="term" value="F:rRNA binding"/>
    <property type="evidence" value="ECO:0007669"/>
    <property type="project" value="InterPro"/>
</dbReference>
<evidence type="ECO:0000256" key="1">
    <source>
        <dbReference type="SAM" id="MobiDB-lite"/>
    </source>
</evidence>
<dbReference type="GO" id="GO:0000027">
    <property type="term" value="P:ribosomal large subunit assembly"/>
    <property type="evidence" value="ECO:0007669"/>
    <property type="project" value="TreeGrafter"/>
</dbReference>
<reference evidence="4" key="2">
    <citation type="submission" date="2021-11" db="EMBL/GenBank/DDBJ databases">
        <authorList>
            <consortium name="Genoscope - CEA"/>
            <person name="William W."/>
        </authorList>
    </citation>
    <scope>NUCLEOTIDE SEQUENCE</scope>
</reference>
<organism evidence="3">
    <name type="scientific">Pelagomonas calceolata</name>
    <dbReference type="NCBI Taxonomy" id="35677"/>
    <lineage>
        <taxon>Eukaryota</taxon>
        <taxon>Sar</taxon>
        <taxon>Stramenopiles</taxon>
        <taxon>Ochrophyta</taxon>
        <taxon>Pelagophyceae</taxon>
        <taxon>Pelagomonadales</taxon>
        <taxon>Pelagomonadaceae</taxon>
        <taxon>Pelagomonas</taxon>
    </lineage>
</organism>
<feature type="compositionally biased region" description="Acidic residues" evidence="1">
    <location>
        <begin position="349"/>
        <end position="371"/>
    </location>
</feature>
<feature type="region of interest" description="Disordered" evidence="1">
    <location>
        <begin position="324"/>
        <end position="389"/>
    </location>
</feature>
<dbReference type="EMBL" id="HBIW01020869">
    <property type="protein sequence ID" value="CAE0702535.1"/>
    <property type="molecule type" value="Transcribed_RNA"/>
</dbReference>
<evidence type="ECO:0000313" key="4">
    <source>
        <dbReference type="EMBL" id="CAH0375062.1"/>
    </source>
</evidence>
<dbReference type="PROSITE" id="PS50833">
    <property type="entry name" value="BRIX"/>
    <property type="match status" value="1"/>
</dbReference>
<feature type="compositionally biased region" description="Basic residues" evidence="1">
    <location>
        <begin position="1"/>
        <end position="12"/>
    </location>
</feature>
<evidence type="ECO:0000313" key="3">
    <source>
        <dbReference type="EMBL" id="CAE0702535.1"/>
    </source>
</evidence>
<dbReference type="PANTHER" id="PTHR12661:SF5">
    <property type="entry name" value="SUPPRESSOR OF SWI4 1 HOMOLOG"/>
    <property type="match status" value="1"/>
</dbReference>
<dbReference type="GO" id="GO:0006364">
    <property type="term" value="P:rRNA processing"/>
    <property type="evidence" value="ECO:0007669"/>
    <property type="project" value="InterPro"/>
</dbReference>
<keyword evidence="5" id="KW-1185">Reference proteome</keyword>
<dbReference type="AlphaFoldDB" id="A0A7S4EBT0"/>
<accession>A0A7S4EBT0</accession>
<dbReference type="Pfam" id="PF04427">
    <property type="entry name" value="Brix"/>
    <property type="match status" value="1"/>
</dbReference>
<feature type="region of interest" description="Disordered" evidence="1">
    <location>
        <begin position="1"/>
        <end position="66"/>
    </location>
</feature>